<evidence type="ECO:0000259" key="3">
    <source>
        <dbReference type="SMART" id="SM00198"/>
    </source>
</evidence>
<reference evidence="4" key="1">
    <citation type="submission" date="2023-10" db="EMBL/GenBank/DDBJ databases">
        <authorList>
            <person name="Noh H."/>
        </authorList>
    </citation>
    <scope>NUCLEOTIDE SEQUENCE</scope>
    <source>
        <strain evidence="4">DUCC4014</strain>
    </source>
</reference>
<feature type="region of interest" description="Disordered" evidence="1">
    <location>
        <begin position="15"/>
        <end position="175"/>
    </location>
</feature>
<dbReference type="InterPro" id="IPR001283">
    <property type="entry name" value="CRISP-related"/>
</dbReference>
<dbReference type="PANTHER" id="PTHR10334">
    <property type="entry name" value="CYSTEINE-RICH SECRETORY PROTEIN-RELATED"/>
    <property type="match status" value="1"/>
</dbReference>
<dbReference type="InterPro" id="IPR035940">
    <property type="entry name" value="CAP_sf"/>
</dbReference>
<dbReference type="Gene3D" id="3.40.33.10">
    <property type="entry name" value="CAP"/>
    <property type="match status" value="1"/>
</dbReference>
<dbReference type="Pfam" id="PF00188">
    <property type="entry name" value="CAP"/>
    <property type="match status" value="1"/>
</dbReference>
<proteinExistence type="predicted"/>
<dbReference type="SMART" id="SM00198">
    <property type="entry name" value="SCP"/>
    <property type="match status" value="1"/>
</dbReference>
<dbReference type="Proteomes" id="UP000827549">
    <property type="component" value="Chromosome 1"/>
</dbReference>
<feature type="signal peptide" evidence="2">
    <location>
        <begin position="1"/>
        <end position="17"/>
    </location>
</feature>
<name>A0AAF0Y791_9TREE</name>
<gene>
    <name evidence="4" type="ORF">LOC62_01G001681</name>
</gene>
<dbReference type="SUPFAM" id="SSF55797">
    <property type="entry name" value="PR-1-like"/>
    <property type="match status" value="1"/>
</dbReference>
<evidence type="ECO:0000313" key="5">
    <source>
        <dbReference type="Proteomes" id="UP000827549"/>
    </source>
</evidence>
<dbReference type="RefSeq" id="XP_062624160.1">
    <property type="nucleotide sequence ID" value="XM_062768176.1"/>
</dbReference>
<evidence type="ECO:0000313" key="4">
    <source>
        <dbReference type="EMBL" id="WOO78128.1"/>
    </source>
</evidence>
<dbReference type="CDD" id="cd05380">
    <property type="entry name" value="CAP_euk"/>
    <property type="match status" value="1"/>
</dbReference>
<feature type="chain" id="PRO_5042168055" description="SCP domain-containing protein" evidence="2">
    <location>
        <begin position="18"/>
        <end position="359"/>
    </location>
</feature>
<dbReference type="AlphaFoldDB" id="A0AAF0Y791"/>
<evidence type="ECO:0000256" key="2">
    <source>
        <dbReference type="SAM" id="SignalP"/>
    </source>
</evidence>
<dbReference type="GeneID" id="87804936"/>
<keyword evidence="5" id="KW-1185">Reference proteome</keyword>
<feature type="domain" description="SCP" evidence="3">
    <location>
        <begin position="197"/>
        <end position="326"/>
    </location>
</feature>
<dbReference type="InterPro" id="IPR014044">
    <property type="entry name" value="CAP_dom"/>
</dbReference>
<accession>A0AAF0Y791</accession>
<keyword evidence="2" id="KW-0732">Signal</keyword>
<protein>
    <recommendedName>
        <fullName evidence="3">SCP domain-containing protein</fullName>
    </recommendedName>
</protein>
<evidence type="ECO:0000256" key="1">
    <source>
        <dbReference type="SAM" id="MobiDB-lite"/>
    </source>
</evidence>
<organism evidence="4 5">
    <name type="scientific">Vanrija pseudolonga</name>
    <dbReference type="NCBI Taxonomy" id="143232"/>
    <lineage>
        <taxon>Eukaryota</taxon>
        <taxon>Fungi</taxon>
        <taxon>Dikarya</taxon>
        <taxon>Basidiomycota</taxon>
        <taxon>Agaricomycotina</taxon>
        <taxon>Tremellomycetes</taxon>
        <taxon>Trichosporonales</taxon>
        <taxon>Trichosporonaceae</taxon>
        <taxon>Vanrija</taxon>
    </lineage>
</organism>
<feature type="compositionally biased region" description="Low complexity" evidence="1">
    <location>
        <begin position="26"/>
        <end position="140"/>
    </location>
</feature>
<sequence>MKFSPLILAALVSTAAAARPKCRPKSPGGSSSSSPVVSSSSNSSQAPTVGVPVAVSPTAAPSTSAGNSSAPSPVPSESSSSASSSAASLSESASSAPPSSSSDATTSPSEAPTAAPSLAPSPSASAAPAPIPSGNSNAAATNPNYTPPKTADEDRFLDPNVKPTLPAPIGKQPTVDSVVFPPGSVGIGPDTVPASDPIAQLFVSRFNEWRSVWGAPPVQWNQTLSEGAIDHAKKCVYQHFMPPGIHGQVMDTMGGEVKATDFAWQAKHTIDRWMVEGKEYNYNTNGANNGKDVGHFTIISDPRYTQVGCGWGKCGYIYCDFTRDFPKEWEEKLPEYKEHVYPRIEVPWDDYSVSFWQRK</sequence>
<dbReference type="EMBL" id="CP086714">
    <property type="protein sequence ID" value="WOO78128.1"/>
    <property type="molecule type" value="Genomic_DNA"/>
</dbReference>